<protein>
    <recommendedName>
        <fullName evidence="4">Mediator of RNA polymerase II transcription subunit 33A</fullName>
    </recommendedName>
</protein>
<dbReference type="OMA" id="PAWIQEV"/>
<evidence type="ECO:0000313" key="2">
    <source>
        <dbReference type="EnsemblPlants" id="Kaladp0208s0008.1.v1.1"/>
    </source>
</evidence>
<evidence type="ECO:0000256" key="1">
    <source>
        <dbReference type="SAM" id="MobiDB-lite"/>
    </source>
</evidence>
<dbReference type="InterPro" id="IPR039638">
    <property type="entry name" value="MED33A/B"/>
</dbReference>
<organism evidence="2 3">
    <name type="scientific">Kalanchoe fedtschenkoi</name>
    <name type="common">Lavender scallops</name>
    <name type="synonym">South American air plant</name>
    <dbReference type="NCBI Taxonomy" id="63787"/>
    <lineage>
        <taxon>Eukaryota</taxon>
        <taxon>Viridiplantae</taxon>
        <taxon>Streptophyta</taxon>
        <taxon>Embryophyta</taxon>
        <taxon>Tracheophyta</taxon>
        <taxon>Spermatophyta</taxon>
        <taxon>Magnoliopsida</taxon>
        <taxon>eudicotyledons</taxon>
        <taxon>Gunneridae</taxon>
        <taxon>Pentapetalae</taxon>
        <taxon>Saxifragales</taxon>
        <taxon>Crassulaceae</taxon>
        <taxon>Kalanchoe</taxon>
    </lineage>
</organism>
<feature type="compositionally biased region" description="Low complexity" evidence="1">
    <location>
        <begin position="639"/>
        <end position="659"/>
    </location>
</feature>
<evidence type="ECO:0008006" key="4">
    <source>
        <dbReference type="Google" id="ProtNLM"/>
    </source>
</evidence>
<dbReference type="Gramene" id="Kaladp0208s0008.1.v1.1">
    <property type="protein sequence ID" value="Kaladp0208s0008.1.v1.1"/>
    <property type="gene ID" value="Kaladp0208s0008.v1.1"/>
</dbReference>
<dbReference type="PANTHER" id="PTHR33739:SF3">
    <property type="entry name" value="OS07G0681500 PROTEIN"/>
    <property type="match status" value="1"/>
</dbReference>
<feature type="region of interest" description="Disordered" evidence="1">
    <location>
        <begin position="639"/>
        <end position="661"/>
    </location>
</feature>
<dbReference type="EnsemblPlants" id="Kaladp0208s0008.1.v1.1">
    <property type="protein sequence ID" value="Kaladp0208s0008.1.v1.1"/>
    <property type="gene ID" value="Kaladp0208s0008.v1.1"/>
</dbReference>
<dbReference type="Proteomes" id="UP000594263">
    <property type="component" value="Unplaced"/>
</dbReference>
<sequence>MAAVERLVGAFGVLDSVSMDIDSNGSHRLLGNDRREQMRRTNPSKAMEVLCQLTGNRQAMVLLRLVKLNMAKTFRSLLRRIQFLEVHKARSNLQSTIEILSSNIRRVVDFKYHLKKRQLTGMLVDIETEKSFSCNNVIHGQSACWVSYDIYMESALDGKQLPITSAVGILKGTICTLQVFNRASWHETFLALWLSALRLVQRERDPPEGPIPHLECRLCVLLSIVPLTIAKVINDEAEIDLSSLQNNSNSNLSSKQQGLVSSLQNIGQFTGLLCPPPSVVGAANNAAAKAANFVSGSKNVNMGMRGSGHNDMNLKAGGNLRHLIVEACIARNLLDSSAYLWPGYVPTPAISPGEASPTQRSPWLTFMEGAPLKGSLIGALISTPASSVMEIDKLYQVALNGNEEERPAAAKILCGASLSHGWNIQEHVVNCVVKLLSPPVPSKFSGVGSHLLEYTSMLSALLFGTSSIDTVHILSLHGVIPEVAAALLPLCEAFGSLVPTSTHHSSETSTIYMVFSSAFLFLLRLWKFYRPPFEQCVSGRGAIGGDLTLEFLLLLRNSRISAHNSGSSDGMRSDSTSHVPVPDKLVYIDSYPKLRAWYCQNKSCIASTLSGLCSGNPVHQVANDIISMIYFRINKKGSSASNLSATSSGSLSESPASTGEDTYQRPLLPAWEVLEAMPFVLEALLTACAYGRLSSRDLTTGLRDLIDFLPASLAAIISYFSAEVTRGLWKPVLMNGTDWPSPAANFSSVESELKQILAAVDVKVPSFSGISSAMLPLPMAALVSLTITFKLDKSLEYIHAVAGPALENCASSCPWPSMSIVGSLWAQKVKRWHDFIVVSCTRSVIQQNKDAVAQLLRSCFTSFLGPLQVSDAPLGTQTGISGLLGNLISARGVRPSIQPGFLYLRTCRLIQNVQYVNGVIVHLVSECSQKLGAKQVRKEAARLKSSRASLALATAKAKEIATLGASLLCITGGPSLVQELYQETIPTWLLSAREETGSEVSAVSRIIEGYTMAYLVVLSGSFVWGLGTKLPSWAFLRRAHILRAHLDFVAEVLEGNVSLGCHPATWKAYVSCLVGLIVSLTPLWIKEVKVETLKKLSSGLRGWRECELALSLLERGGAAAMGTVAELMNVISS</sequence>
<accession>A0A7N0V9N6</accession>
<dbReference type="PANTHER" id="PTHR33739">
    <property type="entry name" value="OS07G0681500 PROTEIN"/>
    <property type="match status" value="1"/>
</dbReference>
<dbReference type="GO" id="GO:0016592">
    <property type="term" value="C:mediator complex"/>
    <property type="evidence" value="ECO:0007669"/>
    <property type="project" value="InterPro"/>
</dbReference>
<reference evidence="2" key="1">
    <citation type="submission" date="2021-01" db="UniProtKB">
        <authorList>
            <consortium name="EnsemblPlants"/>
        </authorList>
    </citation>
    <scope>IDENTIFICATION</scope>
</reference>
<keyword evidence="3" id="KW-1185">Reference proteome</keyword>
<dbReference type="AlphaFoldDB" id="A0A7N0V9N6"/>
<proteinExistence type="predicted"/>
<evidence type="ECO:0000313" key="3">
    <source>
        <dbReference type="Proteomes" id="UP000594263"/>
    </source>
</evidence>
<name>A0A7N0V9N6_KALFE</name>
<dbReference type="GO" id="GO:2000762">
    <property type="term" value="P:regulation of phenylpropanoid metabolic process"/>
    <property type="evidence" value="ECO:0007669"/>
    <property type="project" value="InterPro"/>
</dbReference>